<sequence length="162" mass="18815">MFVPVKKIMEDAPWTQKLEALTHILLCPTTAPPLASQFFIATKIPCYLNWDYPPLLCSKPSIFPFPSLHLQWGFSLFLKRLSRLGLPMTSWRSKCPYQLPPPLLLARGVDGAQWDDEQRRNYVRMRLRRKRLGSDVNPLIPIMIPNMLLFCLLLWKPLSSTH</sequence>
<keyword evidence="1" id="KW-0812">Transmembrane</keyword>
<keyword evidence="1" id="KW-0472">Membrane</keyword>
<gene>
    <name evidence="3" type="primary">LOC111478635</name>
</gene>
<keyword evidence="2" id="KW-1185">Reference proteome</keyword>
<evidence type="ECO:0000256" key="1">
    <source>
        <dbReference type="SAM" id="Phobius"/>
    </source>
</evidence>
<name>A0A6J1IR68_CUCMA</name>
<keyword evidence="1" id="KW-1133">Transmembrane helix</keyword>
<dbReference type="Proteomes" id="UP000504608">
    <property type="component" value="Unplaced"/>
</dbReference>
<evidence type="ECO:0000313" key="3">
    <source>
        <dbReference type="RefSeq" id="XP_022978775.1"/>
    </source>
</evidence>
<dbReference type="PANTHER" id="PTHR38364">
    <property type="entry name" value="OSJNBA0022H21.9 PROTEIN"/>
    <property type="match status" value="1"/>
</dbReference>
<dbReference type="OrthoDB" id="679818at2759"/>
<proteinExistence type="predicted"/>
<protein>
    <submittedName>
        <fullName evidence="3">Uncharacterized protein LOC111478635</fullName>
    </submittedName>
</protein>
<reference evidence="3" key="1">
    <citation type="submission" date="2025-08" db="UniProtKB">
        <authorList>
            <consortium name="RefSeq"/>
        </authorList>
    </citation>
    <scope>IDENTIFICATION</scope>
    <source>
        <tissue evidence="3">Young leaves</tissue>
    </source>
</reference>
<dbReference type="KEGG" id="cmax:111478635"/>
<feature type="transmembrane region" description="Helical" evidence="1">
    <location>
        <begin position="136"/>
        <end position="155"/>
    </location>
</feature>
<dbReference type="PANTHER" id="PTHR38364:SF1">
    <property type="entry name" value="OS04G0475300 PROTEIN"/>
    <property type="match status" value="1"/>
</dbReference>
<dbReference type="RefSeq" id="XP_022978775.1">
    <property type="nucleotide sequence ID" value="XM_023123007.1"/>
</dbReference>
<dbReference type="GeneID" id="111478635"/>
<evidence type="ECO:0000313" key="2">
    <source>
        <dbReference type="Proteomes" id="UP000504608"/>
    </source>
</evidence>
<accession>A0A6J1IR68</accession>
<dbReference type="AlphaFoldDB" id="A0A6J1IR68"/>
<organism evidence="2 3">
    <name type="scientific">Cucurbita maxima</name>
    <name type="common">Pumpkin</name>
    <name type="synonym">Winter squash</name>
    <dbReference type="NCBI Taxonomy" id="3661"/>
    <lineage>
        <taxon>Eukaryota</taxon>
        <taxon>Viridiplantae</taxon>
        <taxon>Streptophyta</taxon>
        <taxon>Embryophyta</taxon>
        <taxon>Tracheophyta</taxon>
        <taxon>Spermatophyta</taxon>
        <taxon>Magnoliopsida</taxon>
        <taxon>eudicotyledons</taxon>
        <taxon>Gunneridae</taxon>
        <taxon>Pentapetalae</taxon>
        <taxon>rosids</taxon>
        <taxon>fabids</taxon>
        <taxon>Cucurbitales</taxon>
        <taxon>Cucurbitaceae</taxon>
        <taxon>Cucurbiteae</taxon>
        <taxon>Cucurbita</taxon>
    </lineage>
</organism>